<dbReference type="InterPro" id="IPR016024">
    <property type="entry name" value="ARM-type_fold"/>
</dbReference>
<dbReference type="PANTHER" id="PTHR10997">
    <property type="entry name" value="IMPORTIN-7, 8, 11"/>
    <property type="match status" value="1"/>
</dbReference>
<feature type="region of interest" description="Disordered" evidence="1">
    <location>
        <begin position="988"/>
        <end position="1008"/>
    </location>
</feature>
<feature type="compositionally biased region" description="Acidic residues" evidence="1">
    <location>
        <begin position="953"/>
        <end position="968"/>
    </location>
</feature>
<name>G0QZ37_ICHMU</name>
<organism evidence="3 4">
    <name type="scientific">Ichthyophthirius multifiliis</name>
    <name type="common">White spot disease agent</name>
    <name type="synonym">Ich</name>
    <dbReference type="NCBI Taxonomy" id="5932"/>
    <lineage>
        <taxon>Eukaryota</taxon>
        <taxon>Sar</taxon>
        <taxon>Alveolata</taxon>
        <taxon>Ciliophora</taxon>
        <taxon>Intramacronucleata</taxon>
        <taxon>Oligohymenophorea</taxon>
        <taxon>Hymenostomatida</taxon>
        <taxon>Ophryoglenina</taxon>
        <taxon>Ichthyophthirius</taxon>
    </lineage>
</organism>
<sequence>MNKVNMISLQNENLFYLFYTYIYNFFNNIALIISDLIFFDGVQLWTNSLIEIIQWIPTQEIQLVDTGLEFFSTLFSSINEKYIQEKILPEQFSLAPIIPSLLLSLFHIFANPELNEDQRVKLIVLLYMIVGSFAWADDLNNQLVSQCFDDTFEAWINLFMSALKTNPKSHIKMKIYILKILNIIYRDFTYYSRKSISSKLIPIWSFFNSILPLYMWNCVYNVPLKFLNENIQPIDEFWKQKEQKDEENISLGSHYLDEEDEQLYQNDIYRLTLNCIQLISTLAIKETFYQIIKIAVYPLINALSNFIFITKDIEQLYIYEPTSAIIVNEEDEYTKNSIRNQCIQLLFSLIDKYKDETVLAIFQICENFIMGKDSNKNQNQELINAFDRALKIKKDKKTSIELSKEKFSEIIKNSGFQNNSEKHLLKQQEAALYILGSFSDDIIVFCYRNKQYDILQLIKYLIKTFNKQENSILISRALWCISRYSEIIGAKDVTLFLEAFKITQECIFNQNNQAFVLLVAIKSLGIISHKIHFFKNQLMNSTQFSYYGIGNVDIIHYFIQILDIFQDQDTVLMVLDSLQNLIKLENNNYSVELASVGANYILKIFTLLNDHPGINKCVMNLLVLLVENPMAFRVVFEGISPFILDSFQLFQNYLEVNPSLQQIKQYDINLMIVNNYLYFLCYNFFKQIKSILEIINIFINYCKNNSDANSLMQLLNPLIQLMILNEENTLQQNATICLKSFLKIGNEYIFQNNLIQDMMKVIMKLLQIPLNSQSEVSSTYSGNLCIIAFHKLLGGNGDPDILRQIVYKIFRSKLATTVQGLVLVWARLINNNALEAVNFLSSFSIENRPAIKVLIDKWLLQQPVFRGRLTKNTTFLALSKLFLLKDKRIENLLAIAYNPSHSNVGNDVIAPYKILSTLIRGLDNEMGPQQKKEKKKEKNQLFNQYDKDRLEVQDDDQFEEEEDEDEDNLVYEKLDNEEKIEVDLNIIQDEEDNNNNNNNNTGENKTGGLGEFEIGSTNYMTEGFAFGYDDGEECDETTEEDLIYLNDEFIDIECSEMLKKIFNQLTAQNNIKYFTECLRKLLREDIMLLKKHVMIKNLDQLQLN</sequence>
<keyword evidence="4" id="KW-1185">Reference proteome</keyword>
<dbReference type="Gene3D" id="1.25.10.10">
    <property type="entry name" value="Leucine-rich Repeat Variant"/>
    <property type="match status" value="1"/>
</dbReference>
<feature type="transmembrane region" description="Helical" evidence="2">
    <location>
        <begin position="21"/>
        <end position="39"/>
    </location>
</feature>
<dbReference type="OMA" id="TPHTQNN"/>
<accession>G0QZ37</accession>
<proteinExistence type="predicted"/>
<reference evidence="3 4" key="1">
    <citation type="submission" date="2011-07" db="EMBL/GenBank/DDBJ databases">
        <authorList>
            <person name="Coyne R."/>
            <person name="Brami D."/>
            <person name="Johnson J."/>
            <person name="Hostetler J."/>
            <person name="Hannick L."/>
            <person name="Clark T."/>
            <person name="Cassidy-Hanley D."/>
            <person name="Inman J."/>
        </authorList>
    </citation>
    <scope>NUCLEOTIDE SEQUENCE [LARGE SCALE GENOMIC DNA]</scope>
    <source>
        <strain evidence="3 4">G5</strain>
    </source>
</reference>
<gene>
    <name evidence="3" type="ORF">IMG5_154110</name>
</gene>
<dbReference type="GO" id="GO:0005829">
    <property type="term" value="C:cytosol"/>
    <property type="evidence" value="ECO:0007669"/>
    <property type="project" value="TreeGrafter"/>
</dbReference>
<dbReference type="GO" id="GO:0006606">
    <property type="term" value="P:protein import into nucleus"/>
    <property type="evidence" value="ECO:0007669"/>
    <property type="project" value="TreeGrafter"/>
</dbReference>
<keyword evidence="2" id="KW-1133">Transmembrane helix</keyword>
<dbReference type="GO" id="GO:0005635">
    <property type="term" value="C:nuclear envelope"/>
    <property type="evidence" value="ECO:0007669"/>
    <property type="project" value="TreeGrafter"/>
</dbReference>
<keyword evidence="2" id="KW-0812">Transmembrane</keyword>
<dbReference type="GeneID" id="14905618"/>
<dbReference type="RefSeq" id="XP_004030759.1">
    <property type="nucleotide sequence ID" value="XM_004030711.1"/>
</dbReference>
<dbReference type="EMBL" id="GL984136">
    <property type="protein sequence ID" value="EGR29523.1"/>
    <property type="molecule type" value="Genomic_DNA"/>
</dbReference>
<protein>
    <submittedName>
        <fullName evidence="3">Importin 9, putative</fullName>
    </submittedName>
</protein>
<dbReference type="eggNOG" id="KOG2274">
    <property type="taxonomic scope" value="Eukaryota"/>
</dbReference>
<evidence type="ECO:0000313" key="4">
    <source>
        <dbReference type="Proteomes" id="UP000008983"/>
    </source>
</evidence>
<keyword evidence="2" id="KW-0472">Membrane</keyword>
<dbReference type="InParanoid" id="G0QZ37"/>
<dbReference type="SUPFAM" id="SSF48371">
    <property type="entry name" value="ARM repeat"/>
    <property type="match status" value="1"/>
</dbReference>
<dbReference type="AlphaFoldDB" id="G0QZ37"/>
<dbReference type="Proteomes" id="UP000008983">
    <property type="component" value="Unassembled WGS sequence"/>
</dbReference>
<dbReference type="PANTHER" id="PTHR10997:SF9">
    <property type="entry name" value="IMPORTIN-9"/>
    <property type="match status" value="1"/>
</dbReference>
<feature type="region of interest" description="Disordered" evidence="1">
    <location>
        <begin position="926"/>
        <end position="968"/>
    </location>
</feature>
<dbReference type="STRING" id="857967.G0QZ37"/>
<evidence type="ECO:0000256" key="2">
    <source>
        <dbReference type="SAM" id="Phobius"/>
    </source>
</evidence>
<dbReference type="InterPro" id="IPR011989">
    <property type="entry name" value="ARM-like"/>
</dbReference>
<dbReference type="OrthoDB" id="431626at2759"/>
<evidence type="ECO:0000256" key="1">
    <source>
        <dbReference type="SAM" id="MobiDB-lite"/>
    </source>
</evidence>
<evidence type="ECO:0000313" key="3">
    <source>
        <dbReference type="EMBL" id="EGR29523.1"/>
    </source>
</evidence>